<gene>
    <name evidence="3" type="primary">ORF78381</name>
</gene>
<feature type="non-terminal residue" evidence="3">
    <location>
        <position position="231"/>
    </location>
</feature>
<feature type="compositionally biased region" description="Basic residues" evidence="1">
    <location>
        <begin position="36"/>
        <end position="58"/>
    </location>
</feature>
<feature type="domain" description="C-type lectin" evidence="2">
    <location>
        <begin position="146"/>
        <end position="231"/>
    </location>
</feature>
<proteinExistence type="predicted"/>
<dbReference type="InterPro" id="IPR001304">
    <property type="entry name" value="C-type_lectin-like"/>
</dbReference>
<feature type="region of interest" description="Disordered" evidence="1">
    <location>
        <begin position="1"/>
        <end position="58"/>
    </location>
</feature>
<dbReference type="Gene3D" id="3.10.100.10">
    <property type="entry name" value="Mannose-Binding Protein A, subunit A"/>
    <property type="match status" value="1"/>
</dbReference>
<dbReference type="InterPro" id="IPR016187">
    <property type="entry name" value="CTDL_fold"/>
</dbReference>
<dbReference type="AlphaFoldDB" id="A0A0B6ZUF6"/>
<dbReference type="SUPFAM" id="SSF56436">
    <property type="entry name" value="C-type lectin-like"/>
    <property type="match status" value="1"/>
</dbReference>
<reference evidence="3" key="1">
    <citation type="submission" date="2014-12" db="EMBL/GenBank/DDBJ databases">
        <title>Insight into the proteome of Arion vulgaris.</title>
        <authorList>
            <person name="Aradska J."/>
            <person name="Bulat T."/>
            <person name="Smidak R."/>
            <person name="Sarate P."/>
            <person name="Gangsoo J."/>
            <person name="Sialana F."/>
            <person name="Bilban M."/>
            <person name="Lubec G."/>
        </authorList>
    </citation>
    <scope>NUCLEOTIDE SEQUENCE</scope>
    <source>
        <tissue evidence="3">Skin</tissue>
    </source>
</reference>
<evidence type="ECO:0000313" key="3">
    <source>
        <dbReference type="EMBL" id="CEK71441.1"/>
    </source>
</evidence>
<dbReference type="PANTHER" id="PTHR22803">
    <property type="entry name" value="MANNOSE, PHOSPHOLIPASE, LECTIN RECEPTOR RELATED"/>
    <property type="match status" value="1"/>
</dbReference>
<organism evidence="3">
    <name type="scientific">Arion vulgaris</name>
    <dbReference type="NCBI Taxonomy" id="1028688"/>
    <lineage>
        <taxon>Eukaryota</taxon>
        <taxon>Metazoa</taxon>
        <taxon>Spiralia</taxon>
        <taxon>Lophotrochozoa</taxon>
        <taxon>Mollusca</taxon>
        <taxon>Gastropoda</taxon>
        <taxon>Heterobranchia</taxon>
        <taxon>Euthyneura</taxon>
        <taxon>Panpulmonata</taxon>
        <taxon>Eupulmonata</taxon>
        <taxon>Stylommatophora</taxon>
        <taxon>Helicina</taxon>
        <taxon>Arionoidea</taxon>
        <taxon>Arionidae</taxon>
        <taxon>Arion</taxon>
    </lineage>
</organism>
<accession>A0A0B6ZUF6</accession>
<feature type="compositionally biased region" description="Polar residues" evidence="1">
    <location>
        <begin position="24"/>
        <end position="33"/>
    </location>
</feature>
<evidence type="ECO:0000259" key="2">
    <source>
        <dbReference type="PROSITE" id="PS50041"/>
    </source>
</evidence>
<dbReference type="InterPro" id="IPR016186">
    <property type="entry name" value="C-type_lectin-like/link_sf"/>
</dbReference>
<protein>
    <recommendedName>
        <fullName evidence="2">C-type lectin domain-containing protein</fullName>
    </recommendedName>
</protein>
<dbReference type="SMART" id="SM00034">
    <property type="entry name" value="CLECT"/>
    <property type="match status" value="1"/>
</dbReference>
<dbReference type="CDD" id="cd00037">
    <property type="entry name" value="CLECT"/>
    <property type="match status" value="1"/>
</dbReference>
<sequence>DNTFLNTEGEKKTARETSSPSSSLDKTSITPFGTKNVRRGKGKGRKKKRGKKKGIRNGRKNDVLVPDYFTNMSVTSPTYPNLVRSHTPVAFQVPKKCTSLTKGLLHFDDFNYQLVKCDGKKWQAWSPSSGNDASSTNICQLDWHEYDGRCYKLVVNERLNWDEAEDKCMKMFQGHLASVRSLPQLKWLTEKMSNTAFWIGLNDKDNSGRWKYTNGDPITLINWNNGRPQVR</sequence>
<dbReference type="Pfam" id="PF00059">
    <property type="entry name" value="Lectin_C"/>
    <property type="match status" value="1"/>
</dbReference>
<evidence type="ECO:0000256" key="1">
    <source>
        <dbReference type="SAM" id="MobiDB-lite"/>
    </source>
</evidence>
<feature type="non-terminal residue" evidence="3">
    <location>
        <position position="1"/>
    </location>
</feature>
<dbReference type="EMBL" id="HACG01024576">
    <property type="protein sequence ID" value="CEK71441.1"/>
    <property type="molecule type" value="Transcribed_RNA"/>
</dbReference>
<dbReference type="PROSITE" id="PS50041">
    <property type="entry name" value="C_TYPE_LECTIN_2"/>
    <property type="match status" value="1"/>
</dbReference>
<name>A0A0B6ZUF6_9EUPU</name>
<dbReference type="InterPro" id="IPR050111">
    <property type="entry name" value="C-type_lectin/snaclec_domain"/>
</dbReference>